<dbReference type="AlphaFoldDB" id="A0AAD5YB53"/>
<evidence type="ECO:0000256" key="1">
    <source>
        <dbReference type="SAM" id="MobiDB-lite"/>
    </source>
</evidence>
<accession>A0AAD5YB53</accession>
<feature type="transmembrane region" description="Helical" evidence="2">
    <location>
        <begin position="456"/>
        <end position="478"/>
    </location>
</feature>
<organism evidence="3 4">
    <name type="scientific">Boothiomyces macroporosus</name>
    <dbReference type="NCBI Taxonomy" id="261099"/>
    <lineage>
        <taxon>Eukaryota</taxon>
        <taxon>Fungi</taxon>
        <taxon>Fungi incertae sedis</taxon>
        <taxon>Chytridiomycota</taxon>
        <taxon>Chytridiomycota incertae sedis</taxon>
        <taxon>Chytridiomycetes</taxon>
        <taxon>Rhizophydiales</taxon>
        <taxon>Terramycetaceae</taxon>
        <taxon>Boothiomyces</taxon>
    </lineage>
</organism>
<evidence type="ECO:0000313" key="4">
    <source>
        <dbReference type="Proteomes" id="UP001210925"/>
    </source>
</evidence>
<keyword evidence="2" id="KW-0472">Membrane</keyword>
<keyword evidence="2" id="KW-1133">Transmembrane helix</keyword>
<comment type="caution">
    <text evidence="3">The sequence shown here is derived from an EMBL/GenBank/DDBJ whole genome shotgun (WGS) entry which is preliminary data.</text>
</comment>
<feature type="compositionally biased region" description="Basic and acidic residues" evidence="1">
    <location>
        <begin position="578"/>
        <end position="591"/>
    </location>
</feature>
<gene>
    <name evidence="3" type="ORF">HK103_003877</name>
</gene>
<name>A0AAD5YB53_9FUNG</name>
<feature type="region of interest" description="Disordered" evidence="1">
    <location>
        <begin position="578"/>
        <end position="603"/>
    </location>
</feature>
<evidence type="ECO:0000256" key="2">
    <source>
        <dbReference type="SAM" id="Phobius"/>
    </source>
</evidence>
<keyword evidence="4" id="KW-1185">Reference proteome</keyword>
<evidence type="ECO:0000313" key="3">
    <source>
        <dbReference type="EMBL" id="KAJ3262034.1"/>
    </source>
</evidence>
<keyword evidence="2" id="KW-0812">Transmembrane</keyword>
<dbReference type="Proteomes" id="UP001210925">
    <property type="component" value="Unassembled WGS sequence"/>
</dbReference>
<reference evidence="3" key="1">
    <citation type="submission" date="2020-05" db="EMBL/GenBank/DDBJ databases">
        <title>Phylogenomic resolution of chytrid fungi.</title>
        <authorList>
            <person name="Stajich J.E."/>
            <person name="Amses K."/>
            <person name="Simmons R."/>
            <person name="Seto K."/>
            <person name="Myers J."/>
            <person name="Bonds A."/>
            <person name="Quandt C.A."/>
            <person name="Barry K."/>
            <person name="Liu P."/>
            <person name="Grigoriev I."/>
            <person name="Longcore J.E."/>
            <person name="James T.Y."/>
        </authorList>
    </citation>
    <scope>NUCLEOTIDE SEQUENCE</scope>
    <source>
        <strain evidence="3">PLAUS21</strain>
    </source>
</reference>
<dbReference type="EMBL" id="JADGKB010000003">
    <property type="protein sequence ID" value="KAJ3262034.1"/>
    <property type="molecule type" value="Genomic_DNA"/>
</dbReference>
<proteinExistence type="predicted"/>
<protein>
    <submittedName>
        <fullName evidence="3">Uncharacterized protein</fullName>
    </submittedName>
</protein>
<feature type="region of interest" description="Disordered" evidence="1">
    <location>
        <begin position="1"/>
        <end position="31"/>
    </location>
</feature>
<sequence>MMNNSLGSLPDNDEEDHDTNSRRKVVPEPNRLHPTLKFNSMSLKSSGSSVISGEEEVIDDEDKDIFMKMQEFIEQVWEWPSVRKFRLQNSVHIFTILTGHMLFAATDELLKCIHQGIVCSKVSHAGAKISEIESTFLSSDAPGYSMRQANYFLSVLIAVELSFVSLNFLWSPISTHFMSGPCTPATYPDEPQIYTNLGDFMQGDADLALIYNFGIPLDDGIVGGWSSWPLINPGEAFSTNGDGYVFAIFVNCGNTYDAGSYHQNLSSLNYDRYQISGNSLTGRIRAYLPLGSSLSKEERGNGVLQDCMFVTKFGQGSIKTGFISDEWEMVSINDVETIVVGDVSVTQRESTGVNFIDFANVLTGDNYNLTGRLHKVLLHAFTNASFAPSQGSTFANILGEGTLPDGYYYENKTWKGVSNALAIASHYVLMQFDQSAEVQCDYYGYIGAGVFIVPEFWVTFTQALVAALVVLCGVNVWWMHLMFDIDEATDIAYRTMKNNLSFCAAISKESEYIFANYSPNIFTLPSDISHDLGKVKIFFGIDTETLENPVKEVKYGPKHRILFMKKYFRRKKKQMKAELKERRRLKEEESLKTNPNQKEPEIPQIVIGESNIVEQKLGLSPTVVLESANGT</sequence>